<dbReference type="KEGG" id="cyp:PCC8801_2199"/>
<evidence type="ECO:0000256" key="2">
    <source>
        <dbReference type="SAM" id="Phobius"/>
    </source>
</evidence>
<sequence>MSSPKLPPTTFRVRNFLAGLKPLGSLVFLAPVVTVALLAVGLWQYRLHPEWLGNITSPVGTIEGEVGNNLDIGINPQNVEGNTPITNPQSSLPPQENNLDIPLPSPLGLADPQIPVAPQNLPELPPASNAANPPSSPNKQQLPQIFQPLLPHVKNPNSLSPSLSGSGNTSQPVNIPNLKPIEIAPIQTNPLYNAMQQNALPSGITPPSNPLGNTSVNPSPSSINQPTPTGFNQVPTQPQYSQVPRQSMVPSYQAYPGNPNGYSTPYNQSVGGGYPNGYGVPTTPVQPVQPINPYGYGTPQGYNQPTAPQNNYGMQRPQISGSDSVYSR</sequence>
<dbReference type="HOGENOM" id="CLU_1007661_0_0_3"/>
<dbReference type="eggNOG" id="ENOG502ZPR5">
    <property type="taxonomic scope" value="Bacteria"/>
</dbReference>
<feature type="compositionally biased region" description="Polar residues" evidence="1">
    <location>
        <begin position="300"/>
        <end position="328"/>
    </location>
</feature>
<feature type="transmembrane region" description="Helical" evidence="2">
    <location>
        <begin position="20"/>
        <end position="43"/>
    </location>
</feature>
<feature type="region of interest" description="Disordered" evidence="1">
    <location>
        <begin position="74"/>
        <end position="176"/>
    </location>
</feature>
<evidence type="ECO:0000313" key="4">
    <source>
        <dbReference type="Proteomes" id="UP000008204"/>
    </source>
</evidence>
<dbReference type="AlphaFoldDB" id="B7K080"/>
<keyword evidence="2" id="KW-0812">Transmembrane</keyword>
<dbReference type="Proteomes" id="UP000008204">
    <property type="component" value="Chromosome"/>
</dbReference>
<keyword evidence="2" id="KW-1133">Transmembrane helix</keyword>
<proteinExistence type="predicted"/>
<dbReference type="RefSeq" id="WP_012595495.1">
    <property type="nucleotide sequence ID" value="NC_011726.1"/>
</dbReference>
<protein>
    <submittedName>
        <fullName evidence="3">Uncharacterized protein</fullName>
    </submittedName>
</protein>
<dbReference type="OrthoDB" id="459661at2"/>
<feature type="region of interest" description="Disordered" evidence="1">
    <location>
        <begin position="198"/>
        <end position="224"/>
    </location>
</feature>
<keyword evidence="2" id="KW-0472">Membrane</keyword>
<feature type="compositionally biased region" description="Polar residues" evidence="1">
    <location>
        <begin position="75"/>
        <end position="98"/>
    </location>
</feature>
<evidence type="ECO:0000256" key="1">
    <source>
        <dbReference type="SAM" id="MobiDB-lite"/>
    </source>
</evidence>
<name>B7K080_RIPO1</name>
<accession>B7K080</accession>
<dbReference type="EMBL" id="CP001287">
    <property type="protein sequence ID" value="ACK66227.1"/>
    <property type="molecule type" value="Genomic_DNA"/>
</dbReference>
<feature type="compositionally biased region" description="Polar residues" evidence="1">
    <location>
        <begin position="210"/>
        <end position="224"/>
    </location>
</feature>
<feature type="region of interest" description="Disordered" evidence="1">
    <location>
        <begin position="291"/>
        <end position="328"/>
    </location>
</feature>
<organism evidence="3 4">
    <name type="scientific">Rippkaea orientalis (strain PCC 8801 / RF-1)</name>
    <name type="common">Cyanothece sp. (strain PCC 8801)</name>
    <dbReference type="NCBI Taxonomy" id="41431"/>
    <lineage>
        <taxon>Bacteria</taxon>
        <taxon>Bacillati</taxon>
        <taxon>Cyanobacteriota</taxon>
        <taxon>Cyanophyceae</taxon>
        <taxon>Oscillatoriophycideae</taxon>
        <taxon>Chroococcales</taxon>
        <taxon>Aphanothecaceae</taxon>
        <taxon>Rippkaea</taxon>
        <taxon>Rippkaea orientalis</taxon>
    </lineage>
</organism>
<gene>
    <name evidence="3" type="ordered locus">PCC8801_2199</name>
</gene>
<keyword evidence="4" id="KW-1185">Reference proteome</keyword>
<reference evidence="4" key="1">
    <citation type="journal article" date="2011" name="MBio">
        <title>Novel metabolic attributes of the genus Cyanothece, comprising a group of unicellular nitrogen-fixing Cyanobacteria.</title>
        <authorList>
            <person name="Bandyopadhyay A."/>
            <person name="Elvitigala T."/>
            <person name="Welsh E."/>
            <person name="Stockel J."/>
            <person name="Liberton M."/>
            <person name="Min H."/>
            <person name="Sherman L.A."/>
            <person name="Pakrasi H.B."/>
        </authorList>
    </citation>
    <scope>NUCLEOTIDE SEQUENCE [LARGE SCALE GENOMIC DNA]</scope>
    <source>
        <strain evidence="4">PCC 8801</strain>
    </source>
</reference>
<feature type="compositionally biased region" description="Low complexity" evidence="1">
    <location>
        <begin position="126"/>
        <end position="168"/>
    </location>
</feature>
<evidence type="ECO:0000313" key="3">
    <source>
        <dbReference type="EMBL" id="ACK66227.1"/>
    </source>
</evidence>